<dbReference type="PROSITE" id="PS00518">
    <property type="entry name" value="ZF_RING_1"/>
    <property type="match status" value="1"/>
</dbReference>
<name>A0A024GG17_9STRA</name>
<dbReference type="Gene3D" id="3.30.40.10">
    <property type="entry name" value="Zinc/RING finger domain, C3HC4 (zinc finger)"/>
    <property type="match status" value="1"/>
</dbReference>
<keyword evidence="10" id="KW-1185">Reference proteome</keyword>
<evidence type="ECO:0000313" key="9">
    <source>
        <dbReference type="EMBL" id="CCI45649.1"/>
    </source>
</evidence>
<accession>A0A024GG17</accession>
<dbReference type="InterPro" id="IPR013083">
    <property type="entry name" value="Znf_RING/FYVE/PHD"/>
</dbReference>
<evidence type="ECO:0000256" key="4">
    <source>
        <dbReference type="ARBA" id="ARBA00022833"/>
    </source>
</evidence>
<evidence type="ECO:0000259" key="7">
    <source>
        <dbReference type="PROSITE" id="PS50089"/>
    </source>
</evidence>
<dbReference type="GO" id="GO:0008270">
    <property type="term" value="F:zinc ion binding"/>
    <property type="evidence" value="ECO:0007669"/>
    <property type="project" value="UniProtKB-KW"/>
</dbReference>
<dbReference type="InterPro" id="IPR001683">
    <property type="entry name" value="PX_dom"/>
</dbReference>
<keyword evidence="2" id="KW-0479">Metal-binding</keyword>
<dbReference type="GO" id="GO:0035091">
    <property type="term" value="F:phosphatidylinositol binding"/>
    <property type="evidence" value="ECO:0007669"/>
    <property type="project" value="InterPro"/>
</dbReference>
<dbReference type="SUPFAM" id="SSF57850">
    <property type="entry name" value="RING/U-box"/>
    <property type="match status" value="1"/>
</dbReference>
<dbReference type="InParanoid" id="A0A024GG17"/>
<dbReference type="Proteomes" id="UP000053237">
    <property type="component" value="Unassembled WGS sequence"/>
</dbReference>
<evidence type="ECO:0000259" key="8">
    <source>
        <dbReference type="PROSITE" id="PS50195"/>
    </source>
</evidence>
<dbReference type="SMART" id="SM00184">
    <property type="entry name" value="RING"/>
    <property type="match status" value="1"/>
</dbReference>
<dbReference type="PROSITE" id="PS50089">
    <property type="entry name" value="ZF_RING_2"/>
    <property type="match status" value="1"/>
</dbReference>
<keyword evidence="6" id="KW-0175">Coiled coil</keyword>
<dbReference type="InterPro" id="IPR036871">
    <property type="entry name" value="PX_dom_sf"/>
</dbReference>
<gene>
    <name evidence="9" type="ORF">BN9_065460</name>
</gene>
<keyword evidence="3 5" id="KW-0863">Zinc-finger</keyword>
<dbReference type="PANTHER" id="PTHR46571">
    <property type="entry name" value="SORTING NEXIN-8"/>
    <property type="match status" value="1"/>
</dbReference>
<organism evidence="9 10">
    <name type="scientific">Albugo candida</name>
    <dbReference type="NCBI Taxonomy" id="65357"/>
    <lineage>
        <taxon>Eukaryota</taxon>
        <taxon>Sar</taxon>
        <taxon>Stramenopiles</taxon>
        <taxon>Oomycota</taxon>
        <taxon>Peronosporomycetes</taxon>
        <taxon>Albuginales</taxon>
        <taxon>Albuginaceae</taxon>
        <taxon>Albugo</taxon>
    </lineage>
</organism>
<dbReference type="STRING" id="65357.A0A024GG17"/>
<dbReference type="InterPro" id="IPR027370">
    <property type="entry name" value="Znf-RING_euk"/>
</dbReference>
<protein>
    <recommendedName>
        <fullName evidence="11">PX domain-containing protein</fullName>
    </recommendedName>
</protein>
<dbReference type="Pfam" id="PF00787">
    <property type="entry name" value="PX"/>
    <property type="match status" value="1"/>
</dbReference>
<keyword evidence="4" id="KW-0862">Zinc</keyword>
<comment type="subcellular location">
    <subcellularLocation>
        <location evidence="1">Membrane</location>
        <topology evidence="1">Peripheral membrane protein</topology>
        <orientation evidence="1">Cytoplasmic side</orientation>
    </subcellularLocation>
</comment>
<feature type="domain" description="PX" evidence="8">
    <location>
        <begin position="338"/>
        <end position="452"/>
    </location>
</feature>
<evidence type="ECO:0000256" key="3">
    <source>
        <dbReference type="ARBA" id="ARBA00022771"/>
    </source>
</evidence>
<dbReference type="OrthoDB" id="6270329at2759"/>
<dbReference type="SMART" id="SM00312">
    <property type="entry name" value="PX"/>
    <property type="match status" value="1"/>
</dbReference>
<feature type="domain" description="RING-type" evidence="7">
    <location>
        <begin position="21"/>
        <end position="58"/>
    </location>
</feature>
<evidence type="ECO:0008006" key="11">
    <source>
        <dbReference type="Google" id="ProtNLM"/>
    </source>
</evidence>
<dbReference type="EMBL" id="CAIX01000103">
    <property type="protein sequence ID" value="CCI45649.1"/>
    <property type="molecule type" value="Genomic_DNA"/>
</dbReference>
<evidence type="ECO:0000256" key="5">
    <source>
        <dbReference type="PROSITE-ProRule" id="PRU00175"/>
    </source>
</evidence>
<reference evidence="9 10" key="1">
    <citation type="submission" date="2012-05" db="EMBL/GenBank/DDBJ databases">
        <title>Recombination and specialization in a pathogen metapopulation.</title>
        <authorList>
            <person name="Gardiner A."/>
            <person name="Kemen E."/>
            <person name="Schultz-Larsen T."/>
            <person name="MacLean D."/>
            <person name="Van Oosterhout C."/>
            <person name="Jones J.D.G."/>
        </authorList>
    </citation>
    <scope>NUCLEOTIDE SEQUENCE [LARGE SCALE GENOMIC DNA]</scope>
    <source>
        <strain evidence="9 10">Ac Nc2</strain>
    </source>
</reference>
<evidence type="ECO:0000313" key="10">
    <source>
        <dbReference type="Proteomes" id="UP000053237"/>
    </source>
</evidence>
<comment type="caution">
    <text evidence="9">The sequence shown here is derived from an EMBL/GenBank/DDBJ whole genome shotgun (WGS) entry which is preliminary data.</text>
</comment>
<dbReference type="InterPro" id="IPR017907">
    <property type="entry name" value="Znf_RING_CS"/>
</dbReference>
<dbReference type="Gene3D" id="3.30.1520.10">
    <property type="entry name" value="Phox-like domain"/>
    <property type="match status" value="1"/>
</dbReference>
<dbReference type="GO" id="GO:0005829">
    <property type="term" value="C:cytosol"/>
    <property type="evidence" value="ECO:0007669"/>
    <property type="project" value="GOC"/>
</dbReference>
<dbReference type="CDD" id="cd06093">
    <property type="entry name" value="PX_domain"/>
    <property type="match status" value="1"/>
</dbReference>
<evidence type="ECO:0000256" key="2">
    <source>
        <dbReference type="ARBA" id="ARBA00022723"/>
    </source>
</evidence>
<dbReference type="InterPro" id="IPR001841">
    <property type="entry name" value="Znf_RING"/>
</dbReference>
<dbReference type="GO" id="GO:0031901">
    <property type="term" value="C:early endosome membrane"/>
    <property type="evidence" value="ECO:0007669"/>
    <property type="project" value="TreeGrafter"/>
</dbReference>
<feature type="coiled-coil region" evidence="6">
    <location>
        <begin position="207"/>
        <end position="290"/>
    </location>
</feature>
<dbReference type="AlphaFoldDB" id="A0A024GG17"/>
<dbReference type="GO" id="GO:0006886">
    <property type="term" value="P:intracellular protein transport"/>
    <property type="evidence" value="ECO:0007669"/>
    <property type="project" value="TreeGrafter"/>
</dbReference>
<dbReference type="PROSITE" id="PS50195">
    <property type="entry name" value="PX"/>
    <property type="match status" value="1"/>
</dbReference>
<dbReference type="GO" id="GO:0034498">
    <property type="term" value="P:early endosome to Golgi transport"/>
    <property type="evidence" value="ECO:0007669"/>
    <property type="project" value="TreeGrafter"/>
</dbReference>
<dbReference type="Pfam" id="PF13445">
    <property type="entry name" value="zf-RING_UBOX"/>
    <property type="match status" value="1"/>
</dbReference>
<evidence type="ECO:0000256" key="6">
    <source>
        <dbReference type="SAM" id="Coils"/>
    </source>
</evidence>
<dbReference type="SUPFAM" id="SSF64268">
    <property type="entry name" value="PX domain"/>
    <property type="match status" value="1"/>
</dbReference>
<proteinExistence type="predicted"/>
<sequence>MEEDEDAMTLWHQLVQNSVECELCYEPYSNNGPHIPRLLVCGHTFCEFCLKKWSLTTPGVESHQREEEHIQPERSIGVFASFTSAINASLNSSSSSADSNHSINTSAPHGNGAGVLWIECPTCRNMTQLSSDINSVGNLPKNYELLRVRDEMQSSQTHQQLSSLKEKWLTQVVQKEHLVRDAKEMARVALHESEEAALKSRDLAKQVEINEQEKVRAQQVAEEAKEKAIRASHKAELLEAETEQLKQQLRLEASELQRLQSDATNTAAVAAELHTRAKNLQRQIDRVSAQLSLHSGRHDPAKLVVLVCEPTTVGNWLLPYTRYAVISITTENGTERDAGKRESIDPDDAKKNSFKAAKTWIMQHQVAEPSAFVKVYRRYSDFVWLHRQLCRKHPFELVPGIPGKQVFFNKENEFVGERMKLLQAFLRNVLRHPVLALVEEVRSFLLSTTEELDSIRLRSISTARDIDELEFGLCAAYPYDSIVSDSDVNERGLEKHSGHMLLTSKPIEPSGNAWAWGAMRAITNSAAKMWTTGNVSTEDLHSEEESRGVKLSAVPETNSSYLEDRDIDSRFFDIVECRENYMRVCSAYENTALKGSYLARAERKEAKHLHRICELLNDMDLLERSFDRMKRQRNETANDQNVSLALRESTGIQRQQQVFFETRTFDARAADSFSAFSLLVKSTADCNEYALLEIVRMQLLHLGAIEQSYSRLRQLEVSIHDKLNAAAKNSVEGKHTSGMASPEMDWNLQVKKLNQCRQELGKKVHNLDPTRSIFVLETLQENVMEMQILSKERRLMYEETLRQINAHMM</sequence>
<evidence type="ECO:0000256" key="1">
    <source>
        <dbReference type="ARBA" id="ARBA00004287"/>
    </source>
</evidence>
<dbReference type="InterPro" id="IPR028662">
    <property type="entry name" value="SNX8/Mvp1"/>
</dbReference>
<dbReference type="PANTHER" id="PTHR46571:SF1">
    <property type="entry name" value="SORTING NEXIN-8"/>
    <property type="match status" value="1"/>
</dbReference>